<dbReference type="GO" id="GO:0009435">
    <property type="term" value="P:NAD+ biosynthetic process"/>
    <property type="evidence" value="ECO:0007669"/>
    <property type="project" value="UniProtKB-UniRule"/>
</dbReference>
<evidence type="ECO:0000256" key="7">
    <source>
        <dbReference type="ARBA" id="ARBA00022741"/>
    </source>
</evidence>
<dbReference type="AlphaFoldDB" id="A0A2G6MQS7"/>
<dbReference type="PANTHER" id="PTHR39321:SF3">
    <property type="entry name" value="PHOSPHOPANTETHEINE ADENYLYLTRANSFERASE"/>
    <property type="match status" value="1"/>
</dbReference>
<evidence type="ECO:0000256" key="2">
    <source>
        <dbReference type="ARBA" id="ARBA00005019"/>
    </source>
</evidence>
<dbReference type="Proteomes" id="UP000231203">
    <property type="component" value="Unassembled WGS sequence"/>
</dbReference>
<keyword evidence="7 11" id="KW-0547">Nucleotide-binding</keyword>
<evidence type="ECO:0000256" key="9">
    <source>
        <dbReference type="ARBA" id="ARBA00023027"/>
    </source>
</evidence>
<sequence>MNAGLFGGTFNPIHNGHLGIIQYVKVHYAFDTIILYPSALPPHKPNRNLASAQDRLTMVKRAVKNMKGFQVSDIELQRKGPSFTIDTISQFKTIFGSHTRFHLLLGSDAFFDTPSWKHARQIFEVLPVIVMQRGEKTGIEPFASFIDEYVSKSYKFKNGNIFVHDRLFPIRICNVPRIDISSTQIRNRVKSGKSISGLVPEDVETFIRTKDLYK</sequence>
<dbReference type="UniPathway" id="UPA00253">
    <property type="reaction ID" value="UER00332"/>
</dbReference>
<comment type="function">
    <text evidence="1 11">Catalyzes the reversible adenylation of nicotinate mononucleotide (NaMN) to nicotinic acid adenine dinucleotide (NaAD).</text>
</comment>
<keyword evidence="8 11" id="KW-0067">ATP-binding</keyword>
<dbReference type="Pfam" id="PF01467">
    <property type="entry name" value="CTP_transf_like"/>
    <property type="match status" value="1"/>
</dbReference>
<dbReference type="NCBIfam" id="NF000840">
    <property type="entry name" value="PRK00071.1-3"/>
    <property type="match status" value="1"/>
</dbReference>
<evidence type="ECO:0000313" key="13">
    <source>
        <dbReference type="EMBL" id="PIE62434.1"/>
    </source>
</evidence>
<evidence type="ECO:0000313" key="14">
    <source>
        <dbReference type="Proteomes" id="UP000231203"/>
    </source>
</evidence>
<evidence type="ECO:0000256" key="8">
    <source>
        <dbReference type="ARBA" id="ARBA00022840"/>
    </source>
</evidence>
<proteinExistence type="inferred from homology"/>
<evidence type="ECO:0000256" key="6">
    <source>
        <dbReference type="ARBA" id="ARBA00022695"/>
    </source>
</evidence>
<comment type="similarity">
    <text evidence="3 11">Belongs to the NadD family.</text>
</comment>
<dbReference type="CDD" id="cd02165">
    <property type="entry name" value="NMNAT"/>
    <property type="match status" value="1"/>
</dbReference>
<dbReference type="HAMAP" id="MF_00244">
    <property type="entry name" value="NaMN_adenylyltr"/>
    <property type="match status" value="1"/>
</dbReference>
<dbReference type="PANTHER" id="PTHR39321">
    <property type="entry name" value="NICOTINATE-NUCLEOTIDE ADENYLYLTRANSFERASE-RELATED"/>
    <property type="match status" value="1"/>
</dbReference>
<dbReference type="NCBIfam" id="TIGR00482">
    <property type="entry name" value="nicotinate (nicotinamide) nucleotide adenylyltransferase"/>
    <property type="match status" value="1"/>
</dbReference>
<evidence type="ECO:0000256" key="11">
    <source>
        <dbReference type="HAMAP-Rule" id="MF_00244"/>
    </source>
</evidence>
<evidence type="ECO:0000256" key="3">
    <source>
        <dbReference type="ARBA" id="ARBA00009014"/>
    </source>
</evidence>
<evidence type="ECO:0000256" key="1">
    <source>
        <dbReference type="ARBA" id="ARBA00002324"/>
    </source>
</evidence>
<accession>A0A2G6MQS7</accession>
<evidence type="ECO:0000256" key="5">
    <source>
        <dbReference type="ARBA" id="ARBA00022679"/>
    </source>
</evidence>
<protein>
    <recommendedName>
        <fullName evidence="11">Probable nicotinate-nucleotide adenylyltransferase</fullName>
        <ecNumber evidence="11">2.7.7.18</ecNumber>
    </recommendedName>
    <alternativeName>
        <fullName evidence="11">Deamido-NAD(+) diphosphorylase</fullName>
    </alternativeName>
    <alternativeName>
        <fullName evidence="11">Deamido-NAD(+) pyrophosphorylase</fullName>
    </alternativeName>
    <alternativeName>
        <fullName evidence="11">Nicotinate mononucleotide adenylyltransferase</fullName>
        <shortName evidence="11">NaMN adenylyltransferase</shortName>
    </alternativeName>
</protein>
<name>A0A2G6MQS7_9BACT</name>
<comment type="pathway">
    <text evidence="2 11">Cofactor biosynthesis; NAD(+) biosynthesis; deamido-NAD(+) from nicotinate D-ribonucleotide: step 1/1.</text>
</comment>
<dbReference type="InterPro" id="IPR014729">
    <property type="entry name" value="Rossmann-like_a/b/a_fold"/>
</dbReference>
<evidence type="ECO:0000256" key="4">
    <source>
        <dbReference type="ARBA" id="ARBA00022642"/>
    </source>
</evidence>
<dbReference type="EC" id="2.7.7.18" evidence="11"/>
<dbReference type="InterPro" id="IPR005248">
    <property type="entry name" value="NadD/NMNAT"/>
</dbReference>
<organism evidence="13 14">
    <name type="scientific">Desulfobacter postgatei</name>
    <dbReference type="NCBI Taxonomy" id="2293"/>
    <lineage>
        <taxon>Bacteria</taxon>
        <taxon>Pseudomonadati</taxon>
        <taxon>Thermodesulfobacteriota</taxon>
        <taxon>Desulfobacteria</taxon>
        <taxon>Desulfobacterales</taxon>
        <taxon>Desulfobacteraceae</taxon>
        <taxon>Desulfobacter</taxon>
    </lineage>
</organism>
<evidence type="ECO:0000256" key="10">
    <source>
        <dbReference type="ARBA" id="ARBA00048721"/>
    </source>
</evidence>
<keyword evidence="4 11" id="KW-0662">Pyridine nucleotide biosynthesis</keyword>
<feature type="domain" description="Cytidyltransferase-like" evidence="12">
    <location>
        <begin position="5"/>
        <end position="188"/>
    </location>
</feature>
<reference evidence="13 14" key="1">
    <citation type="submission" date="2017-10" db="EMBL/GenBank/DDBJ databases">
        <title>Novel microbial diversity and functional potential in the marine mammal oral microbiome.</title>
        <authorList>
            <person name="Dudek N.K."/>
            <person name="Sun C.L."/>
            <person name="Burstein D."/>
            <person name="Kantor R.S."/>
            <person name="Aliaga Goltsman D.S."/>
            <person name="Bik E.M."/>
            <person name="Thomas B.C."/>
            <person name="Banfield J.F."/>
            <person name="Relman D.A."/>
        </authorList>
    </citation>
    <scope>NUCLEOTIDE SEQUENCE [LARGE SCALE GENOMIC DNA]</scope>
    <source>
        <strain evidence="13">DOLJORAL78_47_202</strain>
    </source>
</reference>
<dbReference type="NCBIfam" id="TIGR00125">
    <property type="entry name" value="cyt_tran_rel"/>
    <property type="match status" value="1"/>
</dbReference>
<dbReference type="InterPro" id="IPR004821">
    <property type="entry name" value="Cyt_trans-like"/>
</dbReference>
<keyword evidence="6 11" id="KW-0548">Nucleotidyltransferase</keyword>
<dbReference type="Gene3D" id="3.40.50.620">
    <property type="entry name" value="HUPs"/>
    <property type="match status" value="1"/>
</dbReference>
<comment type="caution">
    <text evidence="13">The sequence shown here is derived from an EMBL/GenBank/DDBJ whole genome shotgun (WGS) entry which is preliminary data.</text>
</comment>
<gene>
    <name evidence="11 13" type="primary">nadD</name>
    <name evidence="13" type="ORF">CSA25_05185</name>
</gene>
<evidence type="ECO:0000259" key="12">
    <source>
        <dbReference type="Pfam" id="PF01467"/>
    </source>
</evidence>
<keyword evidence="9 11" id="KW-0520">NAD</keyword>
<dbReference type="GO" id="GO:0004515">
    <property type="term" value="F:nicotinate-nucleotide adenylyltransferase activity"/>
    <property type="evidence" value="ECO:0007669"/>
    <property type="project" value="UniProtKB-UniRule"/>
</dbReference>
<dbReference type="SUPFAM" id="SSF52374">
    <property type="entry name" value="Nucleotidylyl transferase"/>
    <property type="match status" value="1"/>
</dbReference>
<keyword evidence="5 11" id="KW-0808">Transferase</keyword>
<dbReference type="GO" id="GO:0005524">
    <property type="term" value="F:ATP binding"/>
    <property type="evidence" value="ECO:0007669"/>
    <property type="project" value="UniProtKB-KW"/>
</dbReference>
<comment type="catalytic activity">
    <reaction evidence="10 11">
        <text>nicotinate beta-D-ribonucleotide + ATP + H(+) = deamido-NAD(+) + diphosphate</text>
        <dbReference type="Rhea" id="RHEA:22860"/>
        <dbReference type="ChEBI" id="CHEBI:15378"/>
        <dbReference type="ChEBI" id="CHEBI:30616"/>
        <dbReference type="ChEBI" id="CHEBI:33019"/>
        <dbReference type="ChEBI" id="CHEBI:57502"/>
        <dbReference type="ChEBI" id="CHEBI:58437"/>
        <dbReference type="EC" id="2.7.7.18"/>
    </reaction>
</comment>
<dbReference type="EMBL" id="PDTI01000044">
    <property type="protein sequence ID" value="PIE62434.1"/>
    <property type="molecule type" value="Genomic_DNA"/>
</dbReference>